<dbReference type="InParanoid" id="K1QAM4"/>
<dbReference type="EMBL" id="JH817877">
    <property type="protein sequence ID" value="EKC33747.1"/>
    <property type="molecule type" value="Genomic_DNA"/>
</dbReference>
<organism evidence="2">
    <name type="scientific">Magallana gigas</name>
    <name type="common">Pacific oyster</name>
    <name type="synonym">Crassostrea gigas</name>
    <dbReference type="NCBI Taxonomy" id="29159"/>
    <lineage>
        <taxon>Eukaryota</taxon>
        <taxon>Metazoa</taxon>
        <taxon>Spiralia</taxon>
        <taxon>Lophotrochozoa</taxon>
        <taxon>Mollusca</taxon>
        <taxon>Bivalvia</taxon>
        <taxon>Autobranchia</taxon>
        <taxon>Pteriomorphia</taxon>
        <taxon>Ostreida</taxon>
        <taxon>Ostreoidea</taxon>
        <taxon>Ostreidae</taxon>
        <taxon>Magallana</taxon>
    </lineage>
</organism>
<gene>
    <name evidence="2" type="ORF">CGI_10023282</name>
</gene>
<name>K1QAM4_MAGGI</name>
<dbReference type="AlphaFoldDB" id="K1QAM4"/>
<proteinExistence type="predicted"/>
<evidence type="ECO:0000313" key="2">
    <source>
        <dbReference type="EMBL" id="EKC33747.1"/>
    </source>
</evidence>
<reference evidence="2" key="1">
    <citation type="journal article" date="2012" name="Nature">
        <title>The oyster genome reveals stress adaptation and complexity of shell formation.</title>
        <authorList>
            <person name="Zhang G."/>
            <person name="Fang X."/>
            <person name="Guo X."/>
            <person name="Li L."/>
            <person name="Luo R."/>
            <person name="Xu F."/>
            <person name="Yang P."/>
            <person name="Zhang L."/>
            <person name="Wang X."/>
            <person name="Qi H."/>
            <person name="Xiong Z."/>
            <person name="Que H."/>
            <person name="Xie Y."/>
            <person name="Holland P.W."/>
            <person name="Paps J."/>
            <person name="Zhu Y."/>
            <person name="Wu F."/>
            <person name="Chen Y."/>
            <person name="Wang J."/>
            <person name="Peng C."/>
            <person name="Meng J."/>
            <person name="Yang L."/>
            <person name="Liu J."/>
            <person name="Wen B."/>
            <person name="Zhang N."/>
            <person name="Huang Z."/>
            <person name="Zhu Q."/>
            <person name="Feng Y."/>
            <person name="Mount A."/>
            <person name="Hedgecock D."/>
            <person name="Xu Z."/>
            <person name="Liu Y."/>
            <person name="Domazet-Loso T."/>
            <person name="Du Y."/>
            <person name="Sun X."/>
            <person name="Zhang S."/>
            <person name="Liu B."/>
            <person name="Cheng P."/>
            <person name="Jiang X."/>
            <person name="Li J."/>
            <person name="Fan D."/>
            <person name="Wang W."/>
            <person name="Fu W."/>
            <person name="Wang T."/>
            <person name="Wang B."/>
            <person name="Zhang J."/>
            <person name="Peng Z."/>
            <person name="Li Y."/>
            <person name="Li N."/>
            <person name="Wang J."/>
            <person name="Chen M."/>
            <person name="He Y."/>
            <person name="Tan F."/>
            <person name="Song X."/>
            <person name="Zheng Q."/>
            <person name="Huang R."/>
            <person name="Yang H."/>
            <person name="Du X."/>
            <person name="Chen L."/>
            <person name="Yang M."/>
            <person name="Gaffney P.M."/>
            <person name="Wang S."/>
            <person name="Luo L."/>
            <person name="She Z."/>
            <person name="Ming Y."/>
            <person name="Huang W."/>
            <person name="Zhang S."/>
            <person name="Huang B."/>
            <person name="Zhang Y."/>
            <person name="Qu T."/>
            <person name="Ni P."/>
            <person name="Miao G."/>
            <person name="Wang J."/>
            <person name="Wang Q."/>
            <person name="Steinberg C.E."/>
            <person name="Wang H."/>
            <person name="Li N."/>
            <person name="Qian L."/>
            <person name="Zhang G."/>
            <person name="Li Y."/>
            <person name="Yang H."/>
            <person name="Liu X."/>
            <person name="Wang J."/>
            <person name="Yin Y."/>
            <person name="Wang J."/>
        </authorList>
    </citation>
    <scope>NUCLEOTIDE SEQUENCE [LARGE SCALE GENOMIC DNA]</scope>
    <source>
        <strain evidence="2">05x7-T-G4-1.051#20</strain>
    </source>
</reference>
<protein>
    <submittedName>
        <fullName evidence="2">Uncharacterized protein</fullName>
    </submittedName>
</protein>
<feature type="region of interest" description="Disordered" evidence="1">
    <location>
        <begin position="37"/>
        <end position="72"/>
    </location>
</feature>
<evidence type="ECO:0000256" key="1">
    <source>
        <dbReference type="SAM" id="MobiDB-lite"/>
    </source>
</evidence>
<sequence length="104" mass="12004">MTALEQIKRKSENRERDRCVLCKSRPRQELNKTLTGYFYNSGPQRGLTPLPDRPPTPVVSRKQRRSPRRPPNHFHELLYDLTGQCPLGVGVFKGMRGGKDPEPY</sequence>
<dbReference type="HOGENOM" id="CLU_2252639_0_0_1"/>
<accession>K1QAM4</accession>
<feature type="compositionally biased region" description="Basic residues" evidence="1">
    <location>
        <begin position="61"/>
        <end position="72"/>
    </location>
</feature>